<name>A0A653C019_CALMS</name>
<accession>A0A653C019</accession>
<protein>
    <submittedName>
        <fullName evidence="1">Uncharacterized protein</fullName>
    </submittedName>
</protein>
<gene>
    <name evidence="1" type="ORF">CALMAC_LOCUS5075</name>
</gene>
<sequence length="71" mass="8403">MIWSLNIQGGPLVHLQYLKHKAISTSKELTLNILWSSSRYVIWISTRYPQYLDGYPLYIYMTSNVSPFEYL</sequence>
<organism evidence="1 2">
    <name type="scientific">Callosobruchus maculatus</name>
    <name type="common">Southern cowpea weevil</name>
    <name type="synonym">Pulse bruchid</name>
    <dbReference type="NCBI Taxonomy" id="64391"/>
    <lineage>
        <taxon>Eukaryota</taxon>
        <taxon>Metazoa</taxon>
        <taxon>Ecdysozoa</taxon>
        <taxon>Arthropoda</taxon>
        <taxon>Hexapoda</taxon>
        <taxon>Insecta</taxon>
        <taxon>Pterygota</taxon>
        <taxon>Neoptera</taxon>
        <taxon>Endopterygota</taxon>
        <taxon>Coleoptera</taxon>
        <taxon>Polyphaga</taxon>
        <taxon>Cucujiformia</taxon>
        <taxon>Chrysomeloidea</taxon>
        <taxon>Chrysomelidae</taxon>
        <taxon>Bruchinae</taxon>
        <taxon>Bruchini</taxon>
        <taxon>Callosobruchus</taxon>
    </lineage>
</organism>
<proteinExistence type="predicted"/>
<dbReference type="AlphaFoldDB" id="A0A653C019"/>
<evidence type="ECO:0000313" key="1">
    <source>
        <dbReference type="EMBL" id="VEN41143.1"/>
    </source>
</evidence>
<dbReference type="EMBL" id="CAACVG010006704">
    <property type="protein sequence ID" value="VEN41143.1"/>
    <property type="molecule type" value="Genomic_DNA"/>
</dbReference>
<reference evidence="1 2" key="1">
    <citation type="submission" date="2019-01" db="EMBL/GenBank/DDBJ databases">
        <authorList>
            <person name="Sayadi A."/>
        </authorList>
    </citation>
    <scope>NUCLEOTIDE SEQUENCE [LARGE SCALE GENOMIC DNA]</scope>
</reference>
<dbReference type="OrthoDB" id="6785094at2759"/>
<evidence type="ECO:0000313" key="2">
    <source>
        <dbReference type="Proteomes" id="UP000410492"/>
    </source>
</evidence>
<keyword evidence="2" id="KW-1185">Reference proteome</keyword>
<dbReference type="Proteomes" id="UP000410492">
    <property type="component" value="Unassembled WGS sequence"/>
</dbReference>